<name>A0ABN2XDT8_9MICC</name>
<reference evidence="8 9" key="1">
    <citation type="journal article" date="2019" name="Int. J. Syst. Evol. Microbiol.">
        <title>The Global Catalogue of Microorganisms (GCM) 10K type strain sequencing project: providing services to taxonomists for standard genome sequencing and annotation.</title>
        <authorList>
            <consortium name="The Broad Institute Genomics Platform"/>
            <consortium name="The Broad Institute Genome Sequencing Center for Infectious Disease"/>
            <person name="Wu L."/>
            <person name="Ma J."/>
        </authorList>
    </citation>
    <scope>NUCLEOTIDE SEQUENCE [LARGE SCALE GENOMIC DNA]</scope>
    <source>
        <strain evidence="8 9">JCM 15914</strain>
    </source>
</reference>
<dbReference type="RefSeq" id="WP_344223167.1">
    <property type="nucleotide sequence ID" value="NZ_BAAAQA010000002.1"/>
</dbReference>
<keyword evidence="5 7" id="KW-1133">Transmembrane helix</keyword>
<evidence type="ECO:0000313" key="9">
    <source>
        <dbReference type="Proteomes" id="UP001500166"/>
    </source>
</evidence>
<organism evidence="8 9">
    <name type="scientific">Kocuria atrinae</name>
    <dbReference type="NCBI Taxonomy" id="592377"/>
    <lineage>
        <taxon>Bacteria</taxon>
        <taxon>Bacillati</taxon>
        <taxon>Actinomycetota</taxon>
        <taxon>Actinomycetes</taxon>
        <taxon>Micrococcales</taxon>
        <taxon>Micrococcaceae</taxon>
        <taxon>Kocuria</taxon>
    </lineage>
</organism>
<gene>
    <name evidence="8" type="ORF">GCM10009824_01520</name>
</gene>
<comment type="caution">
    <text evidence="8">The sequence shown here is derived from an EMBL/GenBank/DDBJ whole genome shotgun (WGS) entry which is preliminary data.</text>
</comment>
<dbReference type="PANTHER" id="PTHR33452:SF1">
    <property type="entry name" value="INNER MEMBRANE PROTEIN YPHA-RELATED"/>
    <property type="match status" value="1"/>
</dbReference>
<proteinExistence type="inferred from homology"/>
<evidence type="ECO:0000256" key="2">
    <source>
        <dbReference type="ARBA" id="ARBA00006679"/>
    </source>
</evidence>
<keyword evidence="4 7" id="KW-0812">Transmembrane</keyword>
<feature type="transmembrane region" description="Helical" evidence="7">
    <location>
        <begin position="84"/>
        <end position="105"/>
    </location>
</feature>
<feature type="transmembrane region" description="Helical" evidence="7">
    <location>
        <begin position="12"/>
        <end position="31"/>
    </location>
</feature>
<evidence type="ECO:0000256" key="7">
    <source>
        <dbReference type="SAM" id="Phobius"/>
    </source>
</evidence>
<dbReference type="Pfam" id="PF07681">
    <property type="entry name" value="DoxX"/>
    <property type="match status" value="1"/>
</dbReference>
<dbReference type="InterPro" id="IPR051907">
    <property type="entry name" value="DoxX-like_oxidoreductase"/>
</dbReference>
<evidence type="ECO:0000256" key="4">
    <source>
        <dbReference type="ARBA" id="ARBA00022692"/>
    </source>
</evidence>
<keyword evidence="3" id="KW-1003">Cell membrane</keyword>
<keyword evidence="6 7" id="KW-0472">Membrane</keyword>
<evidence type="ECO:0000313" key="8">
    <source>
        <dbReference type="EMBL" id="GAA2108360.1"/>
    </source>
</evidence>
<feature type="transmembrane region" description="Helical" evidence="7">
    <location>
        <begin position="111"/>
        <end position="132"/>
    </location>
</feature>
<evidence type="ECO:0000256" key="1">
    <source>
        <dbReference type="ARBA" id="ARBA00004651"/>
    </source>
</evidence>
<dbReference type="InterPro" id="IPR032808">
    <property type="entry name" value="DoxX"/>
</dbReference>
<comment type="subcellular location">
    <subcellularLocation>
        <location evidence="1">Cell membrane</location>
        <topology evidence="1">Multi-pass membrane protein</topology>
    </subcellularLocation>
</comment>
<dbReference type="PANTHER" id="PTHR33452">
    <property type="entry name" value="OXIDOREDUCTASE CATD-RELATED"/>
    <property type="match status" value="1"/>
</dbReference>
<evidence type="ECO:0000256" key="3">
    <source>
        <dbReference type="ARBA" id="ARBA00022475"/>
    </source>
</evidence>
<protein>
    <submittedName>
        <fullName evidence="8">DoxX family protein</fullName>
    </submittedName>
</protein>
<evidence type="ECO:0000256" key="6">
    <source>
        <dbReference type="ARBA" id="ARBA00023136"/>
    </source>
</evidence>
<sequence length="146" mass="15276">MNSSRKTRTSVNFGLLILRVVVGITFVMHGWQKFNEWTISGTTSNFAEMGVPLPEIAAPFAAFTELIGGIALIVGLFSRIAGLLLAVVMAGSIYFVHAPAGFFVSDGGFEFVMVLGAAALAIAFAGPGRIALGGGLTHRRGLSVFA</sequence>
<dbReference type="EMBL" id="BAAAQA010000002">
    <property type="protein sequence ID" value="GAA2108360.1"/>
    <property type="molecule type" value="Genomic_DNA"/>
</dbReference>
<evidence type="ECO:0000256" key="5">
    <source>
        <dbReference type="ARBA" id="ARBA00022989"/>
    </source>
</evidence>
<feature type="transmembrane region" description="Helical" evidence="7">
    <location>
        <begin position="56"/>
        <end position="77"/>
    </location>
</feature>
<keyword evidence="9" id="KW-1185">Reference proteome</keyword>
<dbReference type="Proteomes" id="UP001500166">
    <property type="component" value="Unassembled WGS sequence"/>
</dbReference>
<comment type="similarity">
    <text evidence="2">Belongs to the DoxX family.</text>
</comment>
<accession>A0ABN2XDT8</accession>